<name>A0AAF0J6F4_9BASI</name>
<keyword evidence="3" id="KW-1185">Reference proteome</keyword>
<evidence type="ECO:0000256" key="1">
    <source>
        <dbReference type="SAM" id="MobiDB-lite"/>
    </source>
</evidence>
<feature type="region of interest" description="Disordered" evidence="1">
    <location>
        <begin position="203"/>
        <end position="230"/>
    </location>
</feature>
<dbReference type="EMBL" id="CP119878">
    <property type="protein sequence ID" value="WFD34995.1"/>
    <property type="molecule type" value="Genomic_DNA"/>
</dbReference>
<evidence type="ECO:0000313" key="2">
    <source>
        <dbReference type="EMBL" id="WFD34995.1"/>
    </source>
</evidence>
<dbReference type="AlphaFoldDB" id="A0AAF0J6F4"/>
<dbReference type="Proteomes" id="UP001219933">
    <property type="component" value="Chromosome 2"/>
</dbReference>
<evidence type="ECO:0000313" key="3">
    <source>
        <dbReference type="Proteomes" id="UP001219933"/>
    </source>
</evidence>
<protein>
    <submittedName>
        <fullName evidence="2">Uncharacterized protein</fullName>
    </submittedName>
</protein>
<proteinExistence type="predicted"/>
<feature type="compositionally biased region" description="Low complexity" evidence="1">
    <location>
        <begin position="354"/>
        <end position="365"/>
    </location>
</feature>
<accession>A0AAF0J6F4</accession>
<reference evidence="2" key="1">
    <citation type="submission" date="2023-03" db="EMBL/GenBank/DDBJ databases">
        <title>Mating type loci evolution in Malassezia.</title>
        <authorList>
            <person name="Coelho M.A."/>
        </authorList>
    </citation>
    <scope>NUCLEOTIDE SEQUENCE</scope>
    <source>
        <strain evidence="2">CBS 11721</strain>
    </source>
</reference>
<sequence>MASFRGVPAGQPPAAPSHAEFLLEQTRQNVRQLEATHTIDPLICRQLTALLAQAVVKPPPEVPARAAAAPVARDASKELDARNKWAREMMADTSFLPTLVDTALQAAAGPLLTGSQRQAIVEIVSMSQERIANALTNPDYQRNTQRFAVESAKATQSGIAKGWRNVNDQWAKKREQNASKADQKRLEKREAKAIQEELRREKEAFAKGEGLPPISSSSSPEPSFSRSSVSSIPDMSQLVIGDADPGAASVVGLPTQHVLQNSEILSQGGAVCTTYSPWPGLVLTSTIVASAYDQPFEGDVDSITDGRRLPPRMGSVPLPPRPAPPPPVPAPPMHPVHQSNAATDYRPPPPPSRAAPVSPASHSPALMQEQMAHAGPPPVYTAQTLPPTLQPAHRQYR</sequence>
<organism evidence="2 3">
    <name type="scientific">Malassezia cuniculi</name>
    <dbReference type="NCBI Taxonomy" id="948313"/>
    <lineage>
        <taxon>Eukaryota</taxon>
        <taxon>Fungi</taxon>
        <taxon>Dikarya</taxon>
        <taxon>Basidiomycota</taxon>
        <taxon>Ustilaginomycotina</taxon>
        <taxon>Malasseziomycetes</taxon>
        <taxon>Malasseziales</taxon>
        <taxon>Malasseziaceae</taxon>
        <taxon>Malassezia</taxon>
    </lineage>
</organism>
<feature type="compositionally biased region" description="Low complexity" evidence="1">
    <location>
        <begin position="212"/>
        <end position="230"/>
    </location>
</feature>
<gene>
    <name evidence="2" type="ORF">MCUN1_001841</name>
</gene>
<feature type="compositionally biased region" description="Pro residues" evidence="1">
    <location>
        <begin position="317"/>
        <end position="334"/>
    </location>
</feature>
<feature type="region of interest" description="Disordered" evidence="1">
    <location>
        <begin position="299"/>
        <end position="397"/>
    </location>
</feature>